<evidence type="ECO:0000256" key="5">
    <source>
        <dbReference type="ARBA" id="ARBA00013376"/>
    </source>
</evidence>
<evidence type="ECO:0000256" key="1">
    <source>
        <dbReference type="ARBA" id="ARBA00005056"/>
    </source>
</evidence>
<keyword evidence="7 11" id="KW-0791">Threonine biosynthesis</keyword>
<proteinExistence type="inferred from homology"/>
<dbReference type="PANTHER" id="PTHR43331:SF1">
    <property type="entry name" value="HOMOSERINE DEHYDROGENASE"/>
    <property type="match status" value="1"/>
</dbReference>
<dbReference type="Proteomes" id="UP000784128">
    <property type="component" value="Unassembled WGS sequence"/>
</dbReference>
<dbReference type="SUPFAM" id="SSF51735">
    <property type="entry name" value="NAD(P)-binding Rossmann-fold domains"/>
    <property type="match status" value="1"/>
</dbReference>
<comment type="catalytic activity">
    <reaction evidence="11">
        <text>L-homoserine + NADP(+) = L-aspartate 4-semialdehyde + NADPH + H(+)</text>
        <dbReference type="Rhea" id="RHEA:15761"/>
        <dbReference type="ChEBI" id="CHEBI:15378"/>
        <dbReference type="ChEBI" id="CHEBI:57476"/>
        <dbReference type="ChEBI" id="CHEBI:57783"/>
        <dbReference type="ChEBI" id="CHEBI:58349"/>
        <dbReference type="ChEBI" id="CHEBI:537519"/>
        <dbReference type="EC" id="1.1.1.3"/>
    </reaction>
</comment>
<evidence type="ECO:0000256" key="7">
    <source>
        <dbReference type="ARBA" id="ARBA00022697"/>
    </source>
</evidence>
<comment type="pathway">
    <text evidence="2 11">Amino-acid biosynthesis; L-methionine biosynthesis via de novo pathway; L-homoserine from L-aspartate: step 3/3.</text>
</comment>
<keyword evidence="15" id="KW-1185">Reference proteome</keyword>
<keyword evidence="10 11" id="KW-0486">Methionine biosynthesis</keyword>
<dbReference type="SUPFAM" id="SSF55347">
    <property type="entry name" value="Glyceraldehyde-3-phosphate dehydrogenase-like, C-terminal domain"/>
    <property type="match status" value="1"/>
</dbReference>
<dbReference type="EMBL" id="JAHDYS010000004">
    <property type="protein sequence ID" value="MBT1071176.1"/>
    <property type="molecule type" value="Genomic_DNA"/>
</dbReference>
<evidence type="ECO:0000256" key="3">
    <source>
        <dbReference type="ARBA" id="ARBA00006753"/>
    </source>
</evidence>
<dbReference type="InterPro" id="IPR036291">
    <property type="entry name" value="NAD(P)-bd_dom_sf"/>
</dbReference>
<dbReference type="InterPro" id="IPR045865">
    <property type="entry name" value="ACT-like_dom_sf"/>
</dbReference>
<evidence type="ECO:0000256" key="12">
    <source>
        <dbReference type="RuleBase" id="RU004171"/>
    </source>
</evidence>
<dbReference type="InterPro" id="IPR016204">
    <property type="entry name" value="HDH"/>
</dbReference>
<evidence type="ECO:0000256" key="6">
    <source>
        <dbReference type="ARBA" id="ARBA00022605"/>
    </source>
</evidence>
<organism evidence="14 15">
    <name type="scientific">Pelotalea chapellei</name>
    <dbReference type="NCBI Taxonomy" id="44671"/>
    <lineage>
        <taxon>Bacteria</taxon>
        <taxon>Pseudomonadati</taxon>
        <taxon>Thermodesulfobacteriota</taxon>
        <taxon>Desulfuromonadia</taxon>
        <taxon>Geobacterales</taxon>
        <taxon>Geobacteraceae</taxon>
        <taxon>Pelotalea</taxon>
    </lineage>
</organism>
<evidence type="ECO:0000256" key="4">
    <source>
        <dbReference type="ARBA" id="ARBA00013213"/>
    </source>
</evidence>
<dbReference type="PROSITE" id="PS51671">
    <property type="entry name" value="ACT"/>
    <property type="match status" value="1"/>
</dbReference>
<dbReference type="Pfam" id="PF03447">
    <property type="entry name" value="NAD_binding_3"/>
    <property type="match status" value="1"/>
</dbReference>
<protein>
    <recommendedName>
        <fullName evidence="5 11">Homoserine dehydrogenase</fullName>
        <ecNumber evidence="4 11">1.1.1.3</ecNumber>
    </recommendedName>
</protein>
<evidence type="ECO:0000256" key="2">
    <source>
        <dbReference type="ARBA" id="ARBA00005062"/>
    </source>
</evidence>
<evidence type="ECO:0000259" key="13">
    <source>
        <dbReference type="PROSITE" id="PS51671"/>
    </source>
</evidence>
<evidence type="ECO:0000256" key="11">
    <source>
        <dbReference type="RuleBase" id="RU000579"/>
    </source>
</evidence>
<evidence type="ECO:0000256" key="8">
    <source>
        <dbReference type="ARBA" id="ARBA00022857"/>
    </source>
</evidence>
<dbReference type="InterPro" id="IPR002912">
    <property type="entry name" value="ACT_dom"/>
</dbReference>
<feature type="domain" description="ACT" evidence="13">
    <location>
        <begin position="355"/>
        <end position="434"/>
    </location>
</feature>
<dbReference type="Gene3D" id="3.30.360.10">
    <property type="entry name" value="Dihydrodipicolinate Reductase, domain 2"/>
    <property type="match status" value="1"/>
</dbReference>
<dbReference type="RefSeq" id="WP_214296893.1">
    <property type="nucleotide sequence ID" value="NZ_JAHDYS010000004.1"/>
</dbReference>
<dbReference type="InterPro" id="IPR001342">
    <property type="entry name" value="HDH_cat"/>
</dbReference>
<name>A0ABS5U691_9BACT</name>
<comment type="caution">
    <text evidence="14">The sequence shown here is derived from an EMBL/GenBank/DDBJ whole genome shotgun (WGS) entry which is preliminary data.</text>
</comment>
<accession>A0ABS5U691</accession>
<evidence type="ECO:0000313" key="15">
    <source>
        <dbReference type="Proteomes" id="UP000784128"/>
    </source>
</evidence>
<evidence type="ECO:0000256" key="10">
    <source>
        <dbReference type="ARBA" id="ARBA00023167"/>
    </source>
</evidence>
<dbReference type="EC" id="1.1.1.3" evidence="4 11"/>
<dbReference type="PIRSF" id="PIRSF000098">
    <property type="entry name" value="Homoser_dehydrog"/>
    <property type="match status" value="1"/>
</dbReference>
<comment type="similarity">
    <text evidence="3 12">Belongs to the homoserine dehydrogenase family.</text>
</comment>
<dbReference type="Pfam" id="PF01842">
    <property type="entry name" value="ACT"/>
    <property type="match status" value="1"/>
</dbReference>
<evidence type="ECO:0000313" key="14">
    <source>
        <dbReference type="EMBL" id="MBT1071176.1"/>
    </source>
</evidence>
<dbReference type="SUPFAM" id="SSF55021">
    <property type="entry name" value="ACT-like"/>
    <property type="match status" value="1"/>
</dbReference>
<dbReference type="InterPro" id="IPR019811">
    <property type="entry name" value="HDH_CS"/>
</dbReference>
<dbReference type="NCBIfam" id="NF004976">
    <property type="entry name" value="PRK06349.1"/>
    <property type="match status" value="1"/>
</dbReference>
<comment type="pathway">
    <text evidence="1 11">Amino-acid biosynthesis; L-threonine biosynthesis; L-threonine from L-aspartate: step 3/5.</text>
</comment>
<sequence length="438" mass="46637">MNDIKVGLIGFGNIGAGVVKLLQENADLIRGKVGTGIVLKRIADLDITTDRGVTVPPECLTTDVNAIFNDPEISVVIELVGGYEPAKTFVLKAIENGKHIVTANKALLALHGEEIYAAAARKNVEVQFEASVGGGIPVLSAIKGNMAANRFGSVIGIMNGTCNYILTRMTQEGADFSDVLAAAQELGYAEPDPTFDIEGVDTAHKLAILASLCFGTRIDFKDIHTEGISRISGLDVKFAADFGYRIKLLAIGKHSNGQVEARVHPTMIPLHNPLADVNGVFNAIRLTGDFVGPVMFYGRGAGQNPTASAIAGDLIGLSRSMMAGAGRRMSPLGYLDGEIKTLSVKPMDDITSKYMLRFSVKDRPGVLASIAGALGTNGISIESMVQTAHQEDDAAPVPIVIKTHEAREGSVQAALKEIDSFEFICEKTVFIRIEDNLE</sequence>
<keyword evidence="6 11" id="KW-0028">Amino-acid biosynthesis</keyword>
<keyword evidence="8 11" id="KW-0521">NADP</keyword>
<keyword evidence="9 11" id="KW-0560">Oxidoreductase</keyword>
<dbReference type="PROSITE" id="PS01042">
    <property type="entry name" value="HOMOSER_DHGENASE"/>
    <property type="match status" value="1"/>
</dbReference>
<dbReference type="PANTHER" id="PTHR43331">
    <property type="entry name" value="HOMOSERINE DEHYDROGENASE"/>
    <property type="match status" value="1"/>
</dbReference>
<gene>
    <name evidence="14" type="ORF">KJB30_05245</name>
</gene>
<dbReference type="Gene3D" id="3.30.70.260">
    <property type="match status" value="1"/>
</dbReference>
<dbReference type="InterPro" id="IPR005106">
    <property type="entry name" value="Asp/hSer_DH_NAD-bd"/>
</dbReference>
<evidence type="ECO:0000256" key="9">
    <source>
        <dbReference type="ARBA" id="ARBA00023002"/>
    </source>
</evidence>
<reference evidence="14 15" key="1">
    <citation type="submission" date="2021-05" db="EMBL/GenBank/DDBJ databases">
        <title>The draft genome of Geobacter chapellei DSM 13688.</title>
        <authorList>
            <person name="Xu Z."/>
            <person name="Masuda Y."/>
            <person name="Itoh H."/>
            <person name="Senoo K."/>
        </authorList>
    </citation>
    <scope>NUCLEOTIDE SEQUENCE [LARGE SCALE GENOMIC DNA]</scope>
    <source>
        <strain evidence="14 15">DSM 13688</strain>
    </source>
</reference>
<dbReference type="CDD" id="cd04881">
    <property type="entry name" value="ACT_HSDH-Hom"/>
    <property type="match status" value="1"/>
</dbReference>
<dbReference type="Gene3D" id="3.40.50.720">
    <property type="entry name" value="NAD(P)-binding Rossmann-like Domain"/>
    <property type="match status" value="1"/>
</dbReference>
<dbReference type="Pfam" id="PF00742">
    <property type="entry name" value="Homoserine_dh"/>
    <property type="match status" value="1"/>
</dbReference>